<evidence type="ECO:0000313" key="2">
    <source>
        <dbReference type="EMBL" id="NJC27773.1"/>
    </source>
</evidence>
<dbReference type="RefSeq" id="WP_168039192.1">
    <property type="nucleotide sequence ID" value="NZ_JAATJH010000006.1"/>
</dbReference>
<organism evidence="2 3">
    <name type="scientific">Neolewinella antarctica</name>
    <dbReference type="NCBI Taxonomy" id="442734"/>
    <lineage>
        <taxon>Bacteria</taxon>
        <taxon>Pseudomonadati</taxon>
        <taxon>Bacteroidota</taxon>
        <taxon>Saprospiria</taxon>
        <taxon>Saprospirales</taxon>
        <taxon>Lewinellaceae</taxon>
        <taxon>Neolewinella</taxon>
    </lineage>
</organism>
<reference evidence="2 3" key="1">
    <citation type="submission" date="2020-03" db="EMBL/GenBank/DDBJ databases">
        <title>Genomic Encyclopedia of Type Strains, Phase IV (KMG-IV): sequencing the most valuable type-strain genomes for metagenomic binning, comparative biology and taxonomic classification.</title>
        <authorList>
            <person name="Goeker M."/>
        </authorList>
    </citation>
    <scope>NUCLEOTIDE SEQUENCE [LARGE SCALE GENOMIC DNA]</scope>
    <source>
        <strain evidence="2 3">DSM 105096</strain>
    </source>
</reference>
<accession>A0ABX0XEM8</accession>
<feature type="chain" id="PRO_5045342480" description="Lipid A deacylase LpxR family protein" evidence="1">
    <location>
        <begin position="22"/>
        <end position="319"/>
    </location>
</feature>
<feature type="signal peptide" evidence="1">
    <location>
        <begin position="1"/>
        <end position="21"/>
    </location>
</feature>
<keyword evidence="1" id="KW-0732">Signal</keyword>
<dbReference type="Gene3D" id="2.40.128.140">
    <property type="entry name" value="Outer membrane protein"/>
    <property type="match status" value="1"/>
</dbReference>
<dbReference type="InterPro" id="IPR018707">
    <property type="entry name" value="LpxR"/>
</dbReference>
<proteinExistence type="predicted"/>
<protein>
    <recommendedName>
        <fullName evidence="4">Lipid A deacylase LpxR family protein</fullName>
    </recommendedName>
</protein>
<dbReference type="EMBL" id="JAATJH010000006">
    <property type="protein sequence ID" value="NJC27773.1"/>
    <property type="molecule type" value="Genomic_DNA"/>
</dbReference>
<evidence type="ECO:0000313" key="3">
    <source>
        <dbReference type="Proteomes" id="UP000770785"/>
    </source>
</evidence>
<sequence length="319" mass="35386">MLFRFTQALFYCCLLPVLALAQVPGHGGKSKEMGPTTERSLRAWAANDVFILPVRTDQYYTAGAGFEYSNIRRERSEIQSITHRRSWLVEQATFTPRDILSTDLLPNDRPFASYLTVDRGQSTTNSPGSVSTDHPGELTTDWGLTAGVLGKYSGGGKLQTVFHNMVDFADELPGWSNEVKPDLILNARYGLDKDWSVHPRYALRTYAKARAGTLFTDLTTGVGADFLVGSVTNLRHVKLGVRGDVRAVGWNATLSGGLLNRDERFRGVVRPARLVGAWSFLATARWGRVGLEASVVQLTREFRGGKNHAYGVIGARWYW</sequence>
<evidence type="ECO:0000256" key="1">
    <source>
        <dbReference type="SAM" id="SignalP"/>
    </source>
</evidence>
<dbReference type="Pfam" id="PF09982">
    <property type="entry name" value="LpxR"/>
    <property type="match status" value="1"/>
</dbReference>
<dbReference type="Proteomes" id="UP000770785">
    <property type="component" value="Unassembled WGS sequence"/>
</dbReference>
<name>A0ABX0XEM8_9BACT</name>
<evidence type="ECO:0008006" key="4">
    <source>
        <dbReference type="Google" id="ProtNLM"/>
    </source>
</evidence>
<keyword evidence="3" id="KW-1185">Reference proteome</keyword>
<comment type="caution">
    <text evidence="2">The sequence shown here is derived from an EMBL/GenBank/DDBJ whole genome shotgun (WGS) entry which is preliminary data.</text>
</comment>
<gene>
    <name evidence="2" type="ORF">GGR27_003291</name>
</gene>
<dbReference type="InterPro" id="IPR037107">
    <property type="entry name" value="Put_OMP_sf"/>
</dbReference>